<gene>
    <name evidence="1" type="ORF">Vau01_060010</name>
</gene>
<protein>
    <submittedName>
        <fullName evidence="1">Uncharacterized protein</fullName>
    </submittedName>
</protein>
<keyword evidence="2" id="KW-1185">Reference proteome</keyword>
<accession>A0A8J3ZB22</accession>
<dbReference type="RefSeq" id="WP_203999358.1">
    <property type="nucleotide sequence ID" value="NZ_BOPG01000037.1"/>
</dbReference>
<dbReference type="AlphaFoldDB" id="A0A8J3ZB22"/>
<sequence length="55" mass="5893">MNPTRLMSTVDTYTDLMEVACAPAPQSLEPSPTFTPLTPPTPFSVVSVTIVPQTN</sequence>
<dbReference type="EMBL" id="BOPG01000037">
    <property type="protein sequence ID" value="GIJ58485.1"/>
    <property type="molecule type" value="Genomic_DNA"/>
</dbReference>
<name>A0A8J3ZB22_9ACTN</name>
<evidence type="ECO:0000313" key="1">
    <source>
        <dbReference type="EMBL" id="GIJ58485.1"/>
    </source>
</evidence>
<comment type="caution">
    <text evidence="1">The sequence shown here is derived from an EMBL/GenBank/DDBJ whole genome shotgun (WGS) entry which is preliminary data.</text>
</comment>
<proteinExistence type="predicted"/>
<reference evidence="1" key="1">
    <citation type="submission" date="2021-01" db="EMBL/GenBank/DDBJ databases">
        <title>Whole genome shotgun sequence of Virgisporangium aurantiacum NBRC 16421.</title>
        <authorList>
            <person name="Komaki H."/>
            <person name="Tamura T."/>
        </authorList>
    </citation>
    <scope>NUCLEOTIDE SEQUENCE</scope>
    <source>
        <strain evidence="1">NBRC 16421</strain>
    </source>
</reference>
<evidence type="ECO:0000313" key="2">
    <source>
        <dbReference type="Proteomes" id="UP000612585"/>
    </source>
</evidence>
<dbReference type="Proteomes" id="UP000612585">
    <property type="component" value="Unassembled WGS sequence"/>
</dbReference>
<organism evidence="1 2">
    <name type="scientific">Virgisporangium aurantiacum</name>
    <dbReference type="NCBI Taxonomy" id="175570"/>
    <lineage>
        <taxon>Bacteria</taxon>
        <taxon>Bacillati</taxon>
        <taxon>Actinomycetota</taxon>
        <taxon>Actinomycetes</taxon>
        <taxon>Micromonosporales</taxon>
        <taxon>Micromonosporaceae</taxon>
        <taxon>Virgisporangium</taxon>
    </lineage>
</organism>